<evidence type="ECO:0000313" key="3">
    <source>
        <dbReference type="EMBL" id="ADK85274.1"/>
    </source>
</evidence>
<keyword evidence="4" id="KW-1185">Reference proteome</keyword>
<dbReference type="HOGENOM" id="CLU_082960_0_0_7"/>
<evidence type="ECO:0000256" key="1">
    <source>
        <dbReference type="SAM" id="MobiDB-lite"/>
    </source>
</evidence>
<dbReference type="STRING" id="644282.Deba_1909"/>
<proteinExistence type="predicted"/>
<evidence type="ECO:0000256" key="2">
    <source>
        <dbReference type="SAM" id="Phobius"/>
    </source>
</evidence>
<keyword evidence="2" id="KW-1133">Transmembrane helix</keyword>
<keyword evidence="2" id="KW-0812">Transmembrane</keyword>
<organism evidence="3 4">
    <name type="scientific">Desulfarculus baarsii (strain ATCC 33931 / DSM 2075 / LMG 7858 / VKM B-1802 / 2st14)</name>
    <dbReference type="NCBI Taxonomy" id="644282"/>
    <lineage>
        <taxon>Bacteria</taxon>
        <taxon>Pseudomonadati</taxon>
        <taxon>Thermodesulfobacteriota</taxon>
        <taxon>Desulfarculia</taxon>
        <taxon>Desulfarculales</taxon>
        <taxon>Desulfarculaceae</taxon>
        <taxon>Desulfarculus</taxon>
    </lineage>
</organism>
<dbReference type="EMBL" id="CP002085">
    <property type="protein sequence ID" value="ADK85274.1"/>
    <property type="molecule type" value="Genomic_DNA"/>
</dbReference>
<sequence>MDLPEKPLAREVVKPVKGPSRLPWLIALVVLALAVVPLYFMWKAGAVGDQAAKPPSAATQQGQAGQAGVPTPPGPSKHGEVIELNKPEDAAPGGEQDQRKKQFGLDKSVDAVLRSDETVKVGDQSVPVSELERKLAVQSRGELLERPIDGSSQVSAWGVHLVNPNDNLWDIHFVLLREYLATRGLKLAADADEPTSGGYSSGVGRTLKFAEHMVGVYNLKTGRMSSDLSTLEPGQKLVVFNLSELFGALAKINPQELAQVRFDGRTLFFPADEAAAQQAESQALQQIPDQKR</sequence>
<dbReference type="eggNOG" id="ENOG502ZJ0H">
    <property type="taxonomic scope" value="Bacteria"/>
</dbReference>
<dbReference type="KEGG" id="dbr:Deba_1909"/>
<feature type="transmembrane region" description="Helical" evidence="2">
    <location>
        <begin position="21"/>
        <end position="42"/>
    </location>
</feature>
<accession>E1QL09</accession>
<gene>
    <name evidence="3" type="ordered locus">Deba_1909</name>
</gene>
<keyword evidence="2" id="KW-0472">Membrane</keyword>
<reference evidence="3 4" key="1">
    <citation type="journal article" date="2010" name="Stand. Genomic Sci.">
        <title>Complete genome sequence of Desulfarculus baarsii type strain (2st14).</title>
        <authorList>
            <person name="Sun H."/>
            <person name="Spring S."/>
            <person name="Lapidus A."/>
            <person name="Davenport K."/>
            <person name="Del Rio T.G."/>
            <person name="Tice H."/>
            <person name="Nolan M."/>
            <person name="Copeland A."/>
            <person name="Cheng J.F."/>
            <person name="Lucas S."/>
            <person name="Tapia R."/>
            <person name="Goodwin L."/>
            <person name="Pitluck S."/>
            <person name="Ivanova N."/>
            <person name="Pagani I."/>
            <person name="Mavromatis K."/>
            <person name="Ovchinnikova G."/>
            <person name="Pati A."/>
            <person name="Chen A."/>
            <person name="Palaniappan K."/>
            <person name="Hauser L."/>
            <person name="Chang Y.J."/>
            <person name="Jeffries C.D."/>
            <person name="Detter J.C."/>
            <person name="Han C."/>
            <person name="Rohde M."/>
            <person name="Brambilla E."/>
            <person name="Goker M."/>
            <person name="Woyke T."/>
            <person name="Bristow J."/>
            <person name="Eisen J.A."/>
            <person name="Markowitz V."/>
            <person name="Hugenholtz P."/>
            <person name="Kyrpides N.C."/>
            <person name="Klenk H.P."/>
            <person name="Land M."/>
        </authorList>
    </citation>
    <scope>NUCLEOTIDE SEQUENCE [LARGE SCALE GENOMIC DNA]</scope>
    <source>
        <strain evidence="4">ATCC 33931 / DSM 2075 / LMG 7858 / VKM B-1802 / 2st14</strain>
    </source>
</reference>
<feature type="compositionally biased region" description="Basic and acidic residues" evidence="1">
    <location>
        <begin position="96"/>
        <end position="106"/>
    </location>
</feature>
<feature type="region of interest" description="Disordered" evidence="1">
    <location>
        <begin position="87"/>
        <end position="106"/>
    </location>
</feature>
<dbReference type="AlphaFoldDB" id="E1QL09"/>
<feature type="region of interest" description="Disordered" evidence="1">
    <location>
        <begin position="51"/>
        <end position="81"/>
    </location>
</feature>
<evidence type="ECO:0000313" key="4">
    <source>
        <dbReference type="Proteomes" id="UP000009047"/>
    </source>
</evidence>
<name>E1QL09_DESB2</name>
<feature type="compositionally biased region" description="Low complexity" evidence="1">
    <location>
        <begin position="57"/>
        <end position="69"/>
    </location>
</feature>
<protein>
    <submittedName>
        <fullName evidence="3">Uncharacterized protein</fullName>
    </submittedName>
</protein>
<dbReference type="Proteomes" id="UP000009047">
    <property type="component" value="Chromosome"/>
</dbReference>